<organism evidence="3 4">
    <name type="scientific">Rhizophagus irregularis (strain DAOM 181602 / DAOM 197198 / MUCL 43194)</name>
    <name type="common">Arbuscular mycorrhizal fungus</name>
    <name type="synonym">Glomus intraradices</name>
    <dbReference type="NCBI Taxonomy" id="747089"/>
    <lineage>
        <taxon>Eukaryota</taxon>
        <taxon>Fungi</taxon>
        <taxon>Fungi incertae sedis</taxon>
        <taxon>Mucoromycota</taxon>
        <taxon>Glomeromycotina</taxon>
        <taxon>Glomeromycetes</taxon>
        <taxon>Glomerales</taxon>
        <taxon>Glomeraceae</taxon>
        <taxon>Rhizophagus</taxon>
    </lineage>
</organism>
<evidence type="ECO:0000259" key="1">
    <source>
        <dbReference type="PROSITE" id="PS50097"/>
    </source>
</evidence>
<dbReference type="VEuPathDB" id="FungiDB:RhiirFUN_009782"/>
<dbReference type="Pfam" id="PF07707">
    <property type="entry name" value="BACK"/>
    <property type="match status" value="1"/>
</dbReference>
<feature type="domain" description="TLDc" evidence="2">
    <location>
        <begin position="291"/>
        <end position="470"/>
    </location>
</feature>
<evidence type="ECO:0000259" key="2">
    <source>
        <dbReference type="PROSITE" id="PS51886"/>
    </source>
</evidence>
<dbReference type="Gene3D" id="3.30.710.10">
    <property type="entry name" value="Potassium Channel Kv1.1, Chain A"/>
    <property type="match status" value="1"/>
</dbReference>
<dbReference type="VEuPathDB" id="FungiDB:RhiirFUN_007708"/>
<dbReference type="InterPro" id="IPR000210">
    <property type="entry name" value="BTB/POZ_dom"/>
</dbReference>
<dbReference type="InterPro" id="IPR051481">
    <property type="entry name" value="BTB-POZ/Galectin-3-binding"/>
</dbReference>
<name>A0A2P4Q3Y9_RHIID</name>
<dbReference type="PROSITE" id="PS50097">
    <property type="entry name" value="BTB"/>
    <property type="match status" value="1"/>
</dbReference>
<dbReference type="PROSITE" id="PS51886">
    <property type="entry name" value="TLDC"/>
    <property type="match status" value="1"/>
</dbReference>
<evidence type="ECO:0000313" key="3">
    <source>
        <dbReference type="EMBL" id="POG72350.1"/>
    </source>
</evidence>
<reference evidence="3 4" key="1">
    <citation type="journal article" date="2013" name="Proc. Natl. Acad. Sci. U.S.A.">
        <title>Genome of an arbuscular mycorrhizal fungus provides insight into the oldest plant symbiosis.</title>
        <authorList>
            <person name="Tisserant E."/>
            <person name="Malbreil M."/>
            <person name="Kuo A."/>
            <person name="Kohler A."/>
            <person name="Symeonidi A."/>
            <person name="Balestrini R."/>
            <person name="Charron P."/>
            <person name="Duensing N."/>
            <person name="Frei Dit Frey N."/>
            <person name="Gianinazzi-Pearson V."/>
            <person name="Gilbert L.B."/>
            <person name="Handa Y."/>
            <person name="Herr J.R."/>
            <person name="Hijri M."/>
            <person name="Koul R."/>
            <person name="Kawaguchi M."/>
            <person name="Krajinski F."/>
            <person name="Lammers P.J."/>
            <person name="Masclaux F.G."/>
            <person name="Murat C."/>
            <person name="Morin E."/>
            <person name="Ndikumana S."/>
            <person name="Pagni M."/>
            <person name="Petitpierre D."/>
            <person name="Requena N."/>
            <person name="Rosikiewicz P."/>
            <person name="Riley R."/>
            <person name="Saito K."/>
            <person name="San Clemente H."/>
            <person name="Shapiro H."/>
            <person name="van Tuinen D."/>
            <person name="Becard G."/>
            <person name="Bonfante P."/>
            <person name="Paszkowski U."/>
            <person name="Shachar-Hill Y.Y."/>
            <person name="Tuskan G.A."/>
            <person name="Young P.W."/>
            <person name="Sanders I.R."/>
            <person name="Henrissat B."/>
            <person name="Rensing S.A."/>
            <person name="Grigoriev I.V."/>
            <person name="Corradi N."/>
            <person name="Roux C."/>
            <person name="Martin F."/>
        </authorList>
    </citation>
    <scope>NUCLEOTIDE SEQUENCE [LARGE SCALE GENOMIC DNA]</scope>
    <source>
        <strain evidence="3 4">DAOM 197198</strain>
    </source>
</reference>
<proteinExistence type="predicted"/>
<comment type="caution">
    <text evidence="3">The sequence shown here is derived from an EMBL/GenBank/DDBJ whole genome shotgun (WGS) entry which is preliminary data.</text>
</comment>
<gene>
    <name evidence="3" type="ORF">GLOIN_2v1875223</name>
</gene>
<dbReference type="InterPro" id="IPR006571">
    <property type="entry name" value="TLDc_dom"/>
</dbReference>
<dbReference type="CDD" id="cd18186">
    <property type="entry name" value="BTB_POZ_ZBTB_KLHL-like"/>
    <property type="match status" value="1"/>
</dbReference>
<protein>
    <recommendedName>
        <fullName evidence="5">Kelch-like protein 17</fullName>
    </recommendedName>
</protein>
<evidence type="ECO:0008006" key="5">
    <source>
        <dbReference type="Google" id="ProtNLM"/>
    </source>
</evidence>
<dbReference type="SUPFAM" id="SSF54695">
    <property type="entry name" value="POZ domain"/>
    <property type="match status" value="1"/>
</dbReference>
<keyword evidence="4" id="KW-1185">Reference proteome</keyword>
<dbReference type="Pfam" id="PF00651">
    <property type="entry name" value="BTB"/>
    <property type="match status" value="1"/>
</dbReference>
<dbReference type="PANTHER" id="PTHR24410">
    <property type="entry name" value="HL07962P-RELATED"/>
    <property type="match status" value="1"/>
</dbReference>
<dbReference type="EMBL" id="AUPC02000096">
    <property type="protein sequence ID" value="POG72350.1"/>
    <property type="molecule type" value="Genomic_DNA"/>
</dbReference>
<evidence type="ECO:0000313" key="4">
    <source>
        <dbReference type="Proteomes" id="UP000018888"/>
    </source>
</evidence>
<sequence length="680" mass="78185">MATQFLPKLSKNYIELLENGEYYDITVEVGKDPNVKFIRAHKSILCSRSPHLRRALTSKNDDNVLATELPNISPEIFQIILRYIYGGILPLNELEASDVLKVLLAADELLLQELVDYLQNYLIENESQWIEQHFELVHRTSFQFTSLTVIQQFCTNLMAKSPDKIFNSLDFTSIPERSLVQLIKRDDLQMNEIDVWERVLKWGIAQNPTLLEDPNTWSDNDFKTIENTLQHCLPFIRFFCLSSKEFLQKVHPYKKLLRSQFYEELLNSQLDPDSKPNDDISFPRNIEIDSNIVNNLIISHISKCIDKKVIIDNKFAQIRELYLPYKLELLLRGSRDGFTPKRFHELCDNKPNTVVFIKVKETEEIIGGYNPLKWENSDTWGNTKDSFIFSFKKENMFFKDVIISKIENLSRAINNFPCNGPCFGDDVFMNSTEESADYSIINCKKVDYEKNLRDTGENFQIDEYESEEAGEPFEDEDEVLGKLVRMEFQQDNLPVATNNFLRPITGGVLVDVRDTPLGFNYLYRAIELSDNTGYDNSFFLNFALEECYNRDTRISKSGISFYSKNRKLPLPPAPAVVIRGLFRRTAANLIVNQAQSCTNAAAAAGGALNANFNVVALNSSNRRTYLKHSEYAIFNGLGETPETRRAERMKFIGALADLFTTARPGICGQLLEEDKQEQQQ</sequence>
<dbReference type="AlphaFoldDB" id="A0A2P4Q3Y9"/>
<dbReference type="Pfam" id="PF07534">
    <property type="entry name" value="TLD"/>
    <property type="match status" value="1"/>
</dbReference>
<dbReference type="Gene3D" id="1.25.40.420">
    <property type="match status" value="1"/>
</dbReference>
<dbReference type="SMART" id="SM00225">
    <property type="entry name" value="BTB"/>
    <property type="match status" value="1"/>
</dbReference>
<accession>A0A2P4Q3Y9</accession>
<dbReference type="InterPro" id="IPR011705">
    <property type="entry name" value="BACK"/>
</dbReference>
<feature type="domain" description="BTB" evidence="1">
    <location>
        <begin position="23"/>
        <end position="93"/>
    </location>
</feature>
<dbReference type="Proteomes" id="UP000018888">
    <property type="component" value="Unassembled WGS sequence"/>
</dbReference>
<reference evidence="3 4" key="2">
    <citation type="journal article" date="2018" name="New Phytol.">
        <title>High intraspecific genome diversity in the model arbuscular mycorrhizal symbiont Rhizophagus irregularis.</title>
        <authorList>
            <person name="Chen E.C.H."/>
            <person name="Morin E."/>
            <person name="Beaudet D."/>
            <person name="Noel J."/>
            <person name="Yildirir G."/>
            <person name="Ndikumana S."/>
            <person name="Charron P."/>
            <person name="St-Onge C."/>
            <person name="Giorgi J."/>
            <person name="Kruger M."/>
            <person name="Marton T."/>
            <person name="Ropars J."/>
            <person name="Grigoriev I.V."/>
            <person name="Hainaut M."/>
            <person name="Henrissat B."/>
            <person name="Roux C."/>
            <person name="Martin F."/>
            <person name="Corradi N."/>
        </authorList>
    </citation>
    <scope>NUCLEOTIDE SEQUENCE [LARGE SCALE GENOMIC DNA]</scope>
    <source>
        <strain evidence="3 4">DAOM 197198</strain>
    </source>
</reference>
<dbReference type="PANTHER" id="PTHR24410:SF23">
    <property type="entry name" value="BTB DOMAIN-CONTAINING PROTEIN-RELATED"/>
    <property type="match status" value="1"/>
</dbReference>
<dbReference type="InterPro" id="IPR011333">
    <property type="entry name" value="SKP1/BTB/POZ_sf"/>
</dbReference>